<evidence type="ECO:0000313" key="3">
    <source>
        <dbReference type="Proteomes" id="UP000444980"/>
    </source>
</evidence>
<organism evidence="2 3">
    <name type="scientific">Gordonia crocea</name>
    <dbReference type="NCBI Taxonomy" id="589162"/>
    <lineage>
        <taxon>Bacteria</taxon>
        <taxon>Bacillati</taxon>
        <taxon>Actinomycetota</taxon>
        <taxon>Actinomycetes</taxon>
        <taxon>Mycobacteriales</taxon>
        <taxon>Gordoniaceae</taxon>
        <taxon>Gordonia</taxon>
    </lineage>
</organism>
<evidence type="ECO:0000313" key="2">
    <source>
        <dbReference type="EMBL" id="GED97077.1"/>
    </source>
</evidence>
<feature type="domain" description="SnoaL-like" evidence="1">
    <location>
        <begin position="28"/>
        <end position="148"/>
    </location>
</feature>
<gene>
    <name evidence="2" type="ORF">nbrc107697_11160</name>
</gene>
<dbReference type="InterPro" id="IPR037401">
    <property type="entry name" value="SnoaL-like"/>
</dbReference>
<dbReference type="InterPro" id="IPR032710">
    <property type="entry name" value="NTF2-like_dom_sf"/>
</dbReference>
<reference evidence="3" key="1">
    <citation type="submission" date="2019-06" db="EMBL/GenBank/DDBJ databases">
        <title>Gordonia isolated from sludge of a wastewater treatment plant.</title>
        <authorList>
            <person name="Tamura T."/>
            <person name="Aoyama K."/>
            <person name="Kang Y."/>
            <person name="Saito S."/>
            <person name="Akiyama N."/>
            <person name="Yazawa K."/>
            <person name="Gonoi T."/>
            <person name="Mikami Y."/>
        </authorList>
    </citation>
    <scope>NUCLEOTIDE SEQUENCE [LARGE SCALE GENOMIC DNA]</scope>
    <source>
        <strain evidence="3">NBRC 107697</strain>
    </source>
</reference>
<dbReference type="Pfam" id="PF13577">
    <property type="entry name" value="SnoaL_4"/>
    <property type="match status" value="1"/>
</dbReference>
<dbReference type="EMBL" id="BJOU01000001">
    <property type="protein sequence ID" value="GED97077.1"/>
    <property type="molecule type" value="Genomic_DNA"/>
</dbReference>
<keyword evidence="3" id="KW-1185">Reference proteome</keyword>
<dbReference type="AlphaFoldDB" id="A0A7I9UV33"/>
<name>A0A7I9UV33_9ACTN</name>
<evidence type="ECO:0000259" key="1">
    <source>
        <dbReference type="Pfam" id="PF13577"/>
    </source>
</evidence>
<comment type="caution">
    <text evidence="2">The sequence shown here is derived from an EMBL/GenBank/DDBJ whole genome shotgun (WGS) entry which is preliminary data.</text>
</comment>
<dbReference type="SUPFAM" id="SSF54427">
    <property type="entry name" value="NTF2-like"/>
    <property type="match status" value="1"/>
</dbReference>
<protein>
    <recommendedName>
        <fullName evidence="1">SnoaL-like domain-containing protein</fullName>
    </recommendedName>
</protein>
<dbReference type="Gene3D" id="3.10.450.50">
    <property type="match status" value="1"/>
</dbReference>
<dbReference type="Proteomes" id="UP000444980">
    <property type="component" value="Unassembled WGS sequence"/>
</dbReference>
<accession>A0A7I9UV33</accession>
<sequence length="159" mass="17393">MSTRIERFTPSVCHRRATVEVMSLSLSELADRAAISDQLTAYATAVDSGRFDELSGVFTPDALVDYSATGGIAGTPAECVAWLGTVLPSFTAYCHFLGNTEFHLADGTATTRTLCLNPMQAGDSAFLLAIYYNDDWLRTDEGWRITRRVLETKLNQTLG</sequence>
<proteinExistence type="predicted"/>